<evidence type="ECO:0000313" key="3">
    <source>
        <dbReference type="Proteomes" id="UP000008070"/>
    </source>
</evidence>
<proteinExistence type="predicted"/>
<dbReference type="GO" id="GO:0020037">
    <property type="term" value="F:heme binding"/>
    <property type="evidence" value="ECO:0007669"/>
    <property type="project" value="InterPro"/>
</dbReference>
<dbReference type="HOGENOM" id="CLU_155036_0_0_5"/>
<dbReference type="GO" id="GO:0009055">
    <property type="term" value="F:electron transfer activity"/>
    <property type="evidence" value="ECO:0007669"/>
    <property type="project" value="InterPro"/>
</dbReference>
<protein>
    <submittedName>
        <fullName evidence="2">Sulfite:cytochrome c oxidoreductase subunit B</fullName>
    </submittedName>
</protein>
<dbReference type="Proteomes" id="UP000008070">
    <property type="component" value="Chromosome"/>
</dbReference>
<name>C7CBQ0_METED</name>
<dbReference type="GeneID" id="72988077"/>
<gene>
    <name evidence="2" type="primary">sorB</name>
    <name evidence="2" type="ORF">METD_I0785</name>
</gene>
<organism evidence="2 3">
    <name type="scientific">Methylorubrum extorquens (strain DSM 6343 / CIP 106787 / DM4)</name>
    <name type="common">Methylobacterium extorquens</name>
    <dbReference type="NCBI Taxonomy" id="661410"/>
    <lineage>
        <taxon>Bacteria</taxon>
        <taxon>Pseudomonadati</taxon>
        <taxon>Pseudomonadota</taxon>
        <taxon>Alphaproteobacteria</taxon>
        <taxon>Hyphomicrobiales</taxon>
        <taxon>Methylobacteriaceae</taxon>
        <taxon>Methylorubrum</taxon>
    </lineage>
</organism>
<dbReference type="EMBL" id="FP103042">
    <property type="protein sequence ID" value="CAX22421.1"/>
    <property type="molecule type" value="Genomic_DNA"/>
</dbReference>
<dbReference type="RefSeq" id="WP_015821185.1">
    <property type="nucleotide sequence ID" value="NC_012988.1"/>
</dbReference>
<accession>C7CBQ0</accession>
<reference evidence="3" key="1">
    <citation type="journal article" date="2009" name="PLoS ONE">
        <title>Methylobacterium genome sequences: a reference blueprint to investigate microbial metabolism of C1 compounds from natural and industrial sources.</title>
        <authorList>
            <person name="Vuilleumier S."/>
            <person name="Chistoserdova L."/>
            <person name="Lee M.-C."/>
            <person name="Bringel F."/>
            <person name="Lajus A."/>
            <person name="Zhou Y."/>
            <person name="Gourion B."/>
            <person name="Barbe V."/>
            <person name="Chang J."/>
            <person name="Cruveiller S."/>
            <person name="Dossat C."/>
            <person name="Gillett W."/>
            <person name="Gruffaz C."/>
            <person name="Haugen E."/>
            <person name="Hourcade E."/>
            <person name="Levy R."/>
            <person name="Mangenot S."/>
            <person name="Muller E."/>
            <person name="Nadalig T."/>
            <person name="Pagni M."/>
            <person name="Penny C."/>
            <person name="Peyraud R."/>
            <person name="Robinson D.G."/>
            <person name="Roche D."/>
            <person name="Rouy Z."/>
            <person name="Saenampechek C."/>
            <person name="Salvignol G."/>
            <person name="Vallenet D."/>
            <person name="Wu Z."/>
            <person name="Marx C.J."/>
            <person name="Vorholt J.A."/>
            <person name="Olson M.V."/>
            <person name="Kaul R."/>
            <person name="Weissenbach J."/>
            <person name="Medigue C."/>
            <person name="Lidstrom M.E."/>
        </authorList>
    </citation>
    <scope>NUCLEOTIDE SEQUENCE [LARGE SCALE GENOMIC DNA]</scope>
    <source>
        <strain evidence="3">DSM 6343 / CIP 106787 / DM4</strain>
    </source>
</reference>
<feature type="signal peptide" evidence="1">
    <location>
        <begin position="1"/>
        <end position="33"/>
    </location>
</feature>
<keyword evidence="1" id="KW-0732">Signal</keyword>
<dbReference type="KEGG" id="mdi:METDI0785"/>
<feature type="chain" id="PRO_5002976467" evidence="1">
    <location>
        <begin position="34"/>
        <end position="112"/>
    </location>
</feature>
<dbReference type="SUPFAM" id="SSF46626">
    <property type="entry name" value="Cytochrome c"/>
    <property type="match status" value="1"/>
</dbReference>
<dbReference type="AlphaFoldDB" id="C7CBQ0"/>
<dbReference type="Gene3D" id="1.10.760.10">
    <property type="entry name" value="Cytochrome c-like domain"/>
    <property type="match status" value="1"/>
</dbReference>
<sequence>MTGSAARAARPGLARSSFAALALFAVSTGTAGAGPVSYDLPEETAKLRPGPGAEIAEAHCLTCHSPDYIAMQPAKMGHAFWSAEVTKMIKVYGAPIEEADAKAIADYLAATY</sequence>
<evidence type="ECO:0000256" key="1">
    <source>
        <dbReference type="SAM" id="SignalP"/>
    </source>
</evidence>
<evidence type="ECO:0000313" key="2">
    <source>
        <dbReference type="EMBL" id="CAX22421.1"/>
    </source>
</evidence>
<dbReference type="InterPro" id="IPR036909">
    <property type="entry name" value="Cyt_c-like_dom_sf"/>
</dbReference>